<proteinExistence type="predicted"/>
<feature type="transmembrane region" description="Helical" evidence="1">
    <location>
        <begin position="114"/>
        <end position="138"/>
    </location>
</feature>
<evidence type="ECO:0000313" key="5">
    <source>
        <dbReference type="Proteomes" id="UP001154259"/>
    </source>
</evidence>
<evidence type="ECO:0000313" key="2">
    <source>
        <dbReference type="EMBL" id="CAI3950354.1"/>
    </source>
</evidence>
<reference evidence="2" key="1">
    <citation type="submission" date="2022-10" db="EMBL/GenBank/DDBJ databases">
        <authorList>
            <person name="Botero Cardona J."/>
        </authorList>
    </citation>
    <scope>NUCLEOTIDE SEQUENCE</scope>
    <source>
        <strain evidence="2">LMG 31819</strain>
        <strain evidence="3">R-53529</strain>
    </source>
</reference>
<dbReference type="Proteomes" id="UP001154255">
    <property type="component" value="Unassembled WGS sequence"/>
</dbReference>
<evidence type="ECO:0008006" key="6">
    <source>
        <dbReference type="Google" id="ProtNLM"/>
    </source>
</evidence>
<gene>
    <name evidence="3" type="ORF">R53529_LOCUS1904</name>
    <name evidence="2" type="ORF">R53530_LOCUS1786</name>
</gene>
<keyword evidence="5" id="KW-1185">Reference proteome</keyword>
<protein>
    <recommendedName>
        <fullName evidence="6">Transmembrane protein</fullName>
    </recommendedName>
</protein>
<dbReference type="RefSeq" id="WP_271790328.1">
    <property type="nucleotide sequence ID" value="NZ_CAMXCM010000005.1"/>
</dbReference>
<keyword evidence="1" id="KW-0812">Transmembrane</keyword>
<feature type="transmembrane region" description="Helical" evidence="1">
    <location>
        <begin position="88"/>
        <end position="108"/>
    </location>
</feature>
<keyword evidence="1" id="KW-0472">Membrane</keyword>
<feature type="transmembrane region" description="Helical" evidence="1">
    <location>
        <begin position="48"/>
        <end position="67"/>
    </location>
</feature>
<organism evidence="2 4">
    <name type="scientific">Commensalibacter communis</name>
    <dbReference type="NCBI Taxonomy" id="2972786"/>
    <lineage>
        <taxon>Bacteria</taxon>
        <taxon>Pseudomonadati</taxon>
        <taxon>Pseudomonadota</taxon>
        <taxon>Alphaproteobacteria</taxon>
        <taxon>Acetobacterales</taxon>
        <taxon>Acetobacteraceae</taxon>
    </lineage>
</organism>
<name>A0A9W4TQX4_9PROT</name>
<dbReference type="Proteomes" id="UP001154259">
    <property type="component" value="Unassembled WGS sequence"/>
</dbReference>
<dbReference type="EMBL" id="CAMXCM010000005">
    <property type="protein sequence ID" value="CAI3950354.1"/>
    <property type="molecule type" value="Genomic_DNA"/>
</dbReference>
<feature type="transmembrane region" description="Helical" evidence="1">
    <location>
        <begin position="12"/>
        <end position="36"/>
    </location>
</feature>
<evidence type="ECO:0000313" key="4">
    <source>
        <dbReference type="Proteomes" id="UP001154255"/>
    </source>
</evidence>
<comment type="caution">
    <text evidence="2">The sequence shown here is derived from an EMBL/GenBank/DDBJ whole genome shotgun (WGS) entry which is preliminary data.</text>
</comment>
<evidence type="ECO:0000256" key="1">
    <source>
        <dbReference type="SAM" id="Phobius"/>
    </source>
</evidence>
<evidence type="ECO:0000313" key="3">
    <source>
        <dbReference type="EMBL" id="CAI3954439.1"/>
    </source>
</evidence>
<keyword evidence="1" id="KW-1133">Transmembrane helix</keyword>
<accession>A0A9W4TQX4</accession>
<sequence length="156" mass="17461">MTKKSLLSFSHRIAGAIALLMLLIFWFSTVITELMGNVDYIKNVKSCIPYGFILLIPALMIVGGTGFKLAGKSQTPILQKKKTRMPFIVFNGLVILIPCAFYLRYLAIHEQFDLVFVFIQIIELIVGGINIALLILNVKAGLQLVKNKQVKTSKYI</sequence>
<dbReference type="AlphaFoldDB" id="A0A9W4TQX4"/>
<dbReference type="EMBL" id="CAMXCS010000006">
    <property type="protein sequence ID" value="CAI3954439.1"/>
    <property type="molecule type" value="Genomic_DNA"/>
</dbReference>